<accession>A0ABX5NME7</accession>
<feature type="domain" description="Trimeric autotransporter adhesin YadA-like stalk" evidence="14">
    <location>
        <begin position="407"/>
        <end position="444"/>
    </location>
</feature>
<comment type="caution">
    <text evidence="16">The sequence shown here is derived from an EMBL/GenBank/DDBJ whole genome shotgun (WGS) entry which is preliminary data.</text>
</comment>
<gene>
    <name evidence="16" type="ORF">DMW51_01930</name>
</gene>
<keyword evidence="7 11" id="KW-0732">Signal</keyword>
<dbReference type="RefSeq" id="WP_110593118.1">
    <property type="nucleotide sequence ID" value="NZ_JAOWIM010000016.1"/>
</dbReference>
<feature type="domain" description="Trimeric autotransporter adhesin YadA-like stalk" evidence="14">
    <location>
        <begin position="534"/>
        <end position="573"/>
    </location>
</feature>
<evidence type="ECO:0000256" key="5">
    <source>
        <dbReference type="ARBA" id="ARBA00022452"/>
    </source>
</evidence>
<keyword evidence="9" id="KW-0472">Membrane</keyword>
<dbReference type="SUPFAM" id="SSF54523">
    <property type="entry name" value="Pili subunits"/>
    <property type="match status" value="1"/>
</dbReference>
<evidence type="ECO:0000259" key="14">
    <source>
        <dbReference type="Pfam" id="PF05662"/>
    </source>
</evidence>
<evidence type="ECO:0000256" key="10">
    <source>
        <dbReference type="ARBA" id="ARBA00023237"/>
    </source>
</evidence>
<evidence type="ECO:0000313" key="16">
    <source>
        <dbReference type="EMBL" id="PYA74521.1"/>
    </source>
</evidence>
<feature type="domain" description="Trimeric autotransporter adhesin YadA-like stalk" evidence="14">
    <location>
        <begin position="758"/>
        <end position="801"/>
    </location>
</feature>
<evidence type="ECO:0000259" key="15">
    <source>
        <dbReference type="Pfam" id="PF13018"/>
    </source>
</evidence>
<feature type="chain" id="PRO_5045304206" description="Adhesin" evidence="11">
    <location>
        <begin position="49"/>
        <end position="927"/>
    </location>
</feature>
<protein>
    <recommendedName>
        <fullName evidence="18">Adhesin</fullName>
    </recommendedName>
</protein>
<dbReference type="InterPro" id="IPR008635">
    <property type="entry name" value="Coiled_stalk_dom"/>
</dbReference>
<evidence type="ECO:0000313" key="17">
    <source>
        <dbReference type="Proteomes" id="UP000247823"/>
    </source>
</evidence>
<evidence type="ECO:0000256" key="1">
    <source>
        <dbReference type="ARBA" id="ARBA00004241"/>
    </source>
</evidence>
<dbReference type="Proteomes" id="UP000247823">
    <property type="component" value="Unassembled WGS sequence"/>
</dbReference>
<evidence type="ECO:0000256" key="9">
    <source>
        <dbReference type="ARBA" id="ARBA00023136"/>
    </source>
</evidence>
<reference evidence="17" key="2">
    <citation type="submission" date="2018-06" db="EMBL/GenBank/DDBJ databases">
        <title>Serratia marcescens genome sequencing and assembly.</title>
        <authorList>
            <person name="Martins R.C."/>
            <person name="Perdigao-Neto L.V."/>
            <person name="Costa S.F."/>
            <person name="Levin A.S.S."/>
        </authorList>
    </citation>
    <scope>NUCLEOTIDE SEQUENCE [LARGE SCALE GENOMIC DNA]</scope>
    <source>
        <strain evidence="17">1283</strain>
    </source>
</reference>
<evidence type="ECO:0000256" key="6">
    <source>
        <dbReference type="ARBA" id="ARBA00022692"/>
    </source>
</evidence>
<proteinExistence type="inferred from homology"/>
<name>A0ABX5NME7_SERMA</name>
<dbReference type="CDD" id="cd12820">
    <property type="entry name" value="LbR_YadA-like"/>
    <property type="match status" value="2"/>
</dbReference>
<evidence type="ECO:0000256" key="11">
    <source>
        <dbReference type="SAM" id="SignalP"/>
    </source>
</evidence>
<dbReference type="SUPFAM" id="SSF101967">
    <property type="entry name" value="Adhesin YadA, collagen-binding domain"/>
    <property type="match status" value="4"/>
</dbReference>
<feature type="domain" description="Trimeric autotransporter adhesin YadA-like head" evidence="13">
    <location>
        <begin position="201"/>
        <end position="227"/>
    </location>
</feature>
<dbReference type="Pfam" id="PF05662">
    <property type="entry name" value="YadA_stalk"/>
    <property type="match status" value="3"/>
</dbReference>
<evidence type="ECO:0000256" key="8">
    <source>
        <dbReference type="ARBA" id="ARBA00022927"/>
    </source>
</evidence>
<comment type="subcellular location">
    <subcellularLocation>
        <location evidence="2">Cell outer membrane</location>
    </subcellularLocation>
    <subcellularLocation>
        <location evidence="1">Cell surface</location>
    </subcellularLocation>
</comment>
<feature type="domain" description="Trimeric autotransporter adhesin YadA-like head" evidence="13">
    <location>
        <begin position="261"/>
        <end position="283"/>
    </location>
</feature>
<keyword evidence="17" id="KW-1185">Reference proteome</keyword>
<feature type="domain" description="Trimeric autotransporter adhesin YadA-like head" evidence="13">
    <location>
        <begin position="173"/>
        <end position="199"/>
    </location>
</feature>
<feature type="domain" description="Trimeric autotransporter adhesin YadA-like head" evidence="13">
    <location>
        <begin position="79"/>
        <end position="102"/>
    </location>
</feature>
<feature type="domain" description="Trimeric autotransporter adhesin YadA-like C-terminal membrane anchor" evidence="12">
    <location>
        <begin position="868"/>
        <end position="923"/>
    </location>
</feature>
<dbReference type="EMBL" id="QJQB01000041">
    <property type="protein sequence ID" value="PYA74521.1"/>
    <property type="molecule type" value="Genomic_DNA"/>
</dbReference>
<keyword evidence="6" id="KW-0812">Transmembrane</keyword>
<keyword evidence="5" id="KW-1134">Transmembrane beta strand</keyword>
<dbReference type="Pfam" id="PF03895">
    <property type="entry name" value="YadA_anchor"/>
    <property type="match status" value="1"/>
</dbReference>
<dbReference type="InterPro" id="IPR045584">
    <property type="entry name" value="Pilin-like"/>
</dbReference>
<dbReference type="InterPro" id="IPR011049">
    <property type="entry name" value="Serralysin-like_metalloprot_C"/>
</dbReference>
<dbReference type="InterPro" id="IPR024973">
    <property type="entry name" value="ESPR"/>
</dbReference>
<dbReference type="Pfam" id="PF05658">
    <property type="entry name" value="YadA_head"/>
    <property type="match status" value="6"/>
</dbReference>
<feature type="signal peptide" evidence="11">
    <location>
        <begin position="1"/>
        <end position="48"/>
    </location>
</feature>
<reference evidence="16 17" key="1">
    <citation type="submission" date="2018-06" db="EMBL/GenBank/DDBJ databases">
        <title>Serratia marcescens genome sequencing and assembly.</title>
        <authorList>
            <person name="Martins R.C.R."/>
            <person name="Perdigao-Neto L.V."/>
            <person name="Costa S.F."/>
            <person name="Levin A.S.S."/>
        </authorList>
    </citation>
    <scope>NUCLEOTIDE SEQUENCE [LARGE SCALE GENOMIC DNA]</scope>
    <source>
        <strain evidence="16 17">1283</strain>
    </source>
</reference>
<dbReference type="Pfam" id="PF13018">
    <property type="entry name" value="ESPR"/>
    <property type="match status" value="1"/>
</dbReference>
<organism evidence="16 17">
    <name type="scientific">Serratia marcescens</name>
    <dbReference type="NCBI Taxonomy" id="615"/>
    <lineage>
        <taxon>Bacteria</taxon>
        <taxon>Pseudomonadati</taxon>
        <taxon>Pseudomonadota</taxon>
        <taxon>Gammaproteobacteria</taxon>
        <taxon>Enterobacterales</taxon>
        <taxon>Yersiniaceae</taxon>
        <taxon>Serratia</taxon>
    </lineage>
</organism>
<sequence length="927" mass="93735">MNKVYNIVWNVSLGLWCVTSELAKSKTKMVRKTIATSMLIGSSGVAFADSVALGGGSVDPTATDSVAIGASATVDKNALNSIAIGANSEAKQIRSIAIGDGAISDGLNSTAIGEAAKTSGNDSVALGTRAQAYQFSTALGEEAAALGQWSLASGFQARAEENYDAAFGFQANASGGSSLALGFGANSSGNSSTAIGSSAFASGARDIALGAEANATGGFGAAIGYKASKSADRAFAIGDDSKATANRAFAFGNGADASDLDALALGSYAGASAKNAIALGQSAKTDANSALTFGNSSHVTSDGSNSLILGNSSIISAADSFAAGNSNSLSTSDTFALGNNITTTLENSIFLGSSSAYVATNNTTGGNGEVTDTSITNKANNTTTFTNYAGSTAIGVVSVGNASGQRRIQNVAAGLVAENSTDAINGSQLYSVANNVAEGYNFSAPSGQSFNLPLGSTFNLYGTMRAADGVKFDSDSTPVAGSYSAKNIQTVTDGKGGIQFQLADNPNFENVTSKRVTVGPVIISNTGIDLGGQKITHVQAGTKDDDAVNVSQLNNVKNIASAGWNIQTDSGKQQISNIGSNNTMAINGDRNISVTNNGNNVSVSLNNDIMLGSDNNSININGHTGTITAGSGDNRVAINGNTGSVQAGNVIINGSAGKVNGLTNLTWDPNNYVSGQAATEDQLHALSTSNNASVQAAKTEVDAGKNIEVTSYNDPIDGHVTYTIATAKDVKFNSVNSNSVNVGNVVINNDGINAGNKKITGTALGKITKTSHDAVNGSQLYQTNSSVANYFGGGATVNQSGDITTPTYNVAGGSYHNVGDALGAVDNKVDSLAYSTQKGFNKLNNHIDKVEKKLSSGIAGVAAMESAPYIPGKFTYAMGGAYYNEQSALGVTLRRTSDNGRWSLTAGTAVGTQGQPVVRVGISGVID</sequence>
<evidence type="ECO:0000256" key="7">
    <source>
        <dbReference type="ARBA" id="ARBA00022729"/>
    </source>
</evidence>
<dbReference type="Gene3D" id="3.30.1300.30">
    <property type="entry name" value="GSPII I/J protein-like"/>
    <property type="match status" value="1"/>
</dbReference>
<evidence type="ECO:0000259" key="12">
    <source>
        <dbReference type="Pfam" id="PF03895"/>
    </source>
</evidence>
<keyword evidence="10" id="KW-0998">Cell outer membrane</keyword>
<dbReference type="Gene3D" id="2.150.10.10">
    <property type="entry name" value="Serralysin-like metalloprotease, C-terminal"/>
    <property type="match status" value="4"/>
</dbReference>
<comment type="similarity">
    <text evidence="3">Belongs to the autotransporter-2 (AT-2) (TC 1.B.40) family.</text>
</comment>
<keyword evidence="8" id="KW-0653">Protein transport</keyword>
<keyword evidence="4" id="KW-0813">Transport</keyword>
<dbReference type="InterPro" id="IPR005594">
    <property type="entry name" value="YadA_C"/>
</dbReference>
<feature type="domain" description="Trimeric autotransporter adhesin YadA-like head" evidence="13">
    <location>
        <begin position="230"/>
        <end position="255"/>
    </location>
</feature>
<feature type="domain" description="Trimeric autotransporter adhesin YadA-like head" evidence="13">
    <location>
        <begin position="106"/>
        <end position="130"/>
    </location>
</feature>
<evidence type="ECO:0000259" key="13">
    <source>
        <dbReference type="Pfam" id="PF05658"/>
    </source>
</evidence>
<evidence type="ECO:0008006" key="18">
    <source>
        <dbReference type="Google" id="ProtNLM"/>
    </source>
</evidence>
<evidence type="ECO:0000256" key="3">
    <source>
        <dbReference type="ARBA" id="ARBA00005848"/>
    </source>
</evidence>
<dbReference type="Gene3D" id="1.20.5.170">
    <property type="match status" value="2"/>
</dbReference>
<evidence type="ECO:0000256" key="2">
    <source>
        <dbReference type="ARBA" id="ARBA00004442"/>
    </source>
</evidence>
<feature type="domain" description="ESPR" evidence="15">
    <location>
        <begin position="1"/>
        <end position="40"/>
    </location>
</feature>
<dbReference type="InterPro" id="IPR008640">
    <property type="entry name" value="Adhesin_Head_dom"/>
</dbReference>
<evidence type="ECO:0000256" key="4">
    <source>
        <dbReference type="ARBA" id="ARBA00022448"/>
    </source>
</evidence>